<name>A0A218M3E3_9CAUD</name>
<evidence type="ECO:0000313" key="1">
    <source>
        <dbReference type="EMBL" id="ASD50558.1"/>
    </source>
</evidence>
<dbReference type="KEGG" id="vg:40085709"/>
<reference evidence="1 2" key="1">
    <citation type="submission" date="2017-08" db="EMBL/GenBank/DDBJ databases">
        <title>Characterization and complete genome sequence of novel bacteriophage infecting the causal agent of bacterial fruit blotch, Acidovorax citrulli.</title>
        <authorList>
            <person name="Midani A.R."/>
            <person name="Park S.-H."/>
            <person name="Choi T.-J."/>
        </authorList>
    </citation>
    <scope>NUCLEOTIDE SEQUENCE [LARGE SCALE GENOMIC DNA]</scope>
</reference>
<evidence type="ECO:0000313" key="2">
    <source>
        <dbReference type="Proteomes" id="UP000224101"/>
    </source>
</evidence>
<organism evidence="1 2">
    <name type="scientific">Acidovorax phage ACP17</name>
    <dbReference type="NCBI Taxonomy" id="2010329"/>
    <lineage>
        <taxon>Viruses</taxon>
        <taxon>Duplodnaviria</taxon>
        <taxon>Heunggongvirae</taxon>
        <taxon>Uroviricota</taxon>
        <taxon>Caudoviricetes</taxon>
        <taxon>Busanvirus</taxon>
        <taxon>Busanvirus ACP17</taxon>
    </lineage>
</organism>
<accession>A0A218M3E3</accession>
<dbReference type="EMBL" id="KY979132">
    <property type="protein sequence ID" value="ASD50558.1"/>
    <property type="molecule type" value="Genomic_DNA"/>
</dbReference>
<keyword evidence="2" id="KW-1185">Reference proteome</keyword>
<protein>
    <submittedName>
        <fullName evidence="1">Uncharacterized protein</fullName>
    </submittedName>
</protein>
<sequence length="51" mass="5347">MAVNGGPVAVSNHSQEFDSMEACTAAAQKITGMPSRMATVPVPQLAWCVKK</sequence>
<dbReference type="GeneID" id="40085709"/>
<dbReference type="RefSeq" id="YP_009609624.1">
    <property type="nucleotide sequence ID" value="NC_041997.1"/>
</dbReference>
<proteinExistence type="predicted"/>
<dbReference type="Proteomes" id="UP000224101">
    <property type="component" value="Segment"/>
</dbReference>